<dbReference type="EMBL" id="CP139558">
    <property type="protein sequence ID" value="WPU95545.1"/>
    <property type="molecule type" value="Genomic_DNA"/>
</dbReference>
<keyword evidence="7" id="KW-1185">Reference proteome</keyword>
<dbReference type="RefSeq" id="WP_321564653.1">
    <property type="nucleotide sequence ID" value="NZ_CP139558.1"/>
</dbReference>
<dbReference type="SUPFAM" id="SSF75005">
    <property type="entry name" value="Arabinanase/levansucrase/invertase"/>
    <property type="match status" value="1"/>
</dbReference>
<dbReference type="InterPro" id="IPR023296">
    <property type="entry name" value="Glyco_hydro_beta-prop_sf"/>
</dbReference>
<dbReference type="InterPro" id="IPR006710">
    <property type="entry name" value="Glyco_hydro_43"/>
</dbReference>
<dbReference type="GO" id="GO:0016787">
    <property type="term" value="F:hydrolase activity"/>
    <property type="evidence" value="ECO:0007669"/>
    <property type="project" value="UniProtKB-KW"/>
</dbReference>
<evidence type="ECO:0000256" key="3">
    <source>
        <dbReference type="ARBA" id="ARBA00023295"/>
    </source>
</evidence>
<feature type="signal peptide" evidence="5">
    <location>
        <begin position="1"/>
        <end position="24"/>
    </location>
</feature>
<comment type="similarity">
    <text evidence="1 4">Belongs to the glycosyl hydrolase 43 family.</text>
</comment>
<name>A0ABZ0TWP3_9SPHI</name>
<dbReference type="Pfam" id="PF04616">
    <property type="entry name" value="Glyco_hydro_43"/>
    <property type="match status" value="1"/>
</dbReference>
<dbReference type="PANTHER" id="PTHR22925">
    <property type="entry name" value="GLYCOSYL HYDROLASE 43 FAMILY MEMBER"/>
    <property type="match status" value="1"/>
</dbReference>
<accession>A0ABZ0TWP3</accession>
<dbReference type="Proteomes" id="UP001324380">
    <property type="component" value="Chromosome"/>
</dbReference>
<evidence type="ECO:0000256" key="1">
    <source>
        <dbReference type="ARBA" id="ARBA00009865"/>
    </source>
</evidence>
<dbReference type="Gene3D" id="2.115.10.20">
    <property type="entry name" value="Glycosyl hydrolase domain, family 43"/>
    <property type="match status" value="1"/>
</dbReference>
<dbReference type="PANTHER" id="PTHR22925:SF3">
    <property type="entry name" value="GLYCOSYL HYDROLASE FAMILY PROTEIN 43"/>
    <property type="match status" value="1"/>
</dbReference>
<evidence type="ECO:0000313" key="6">
    <source>
        <dbReference type="EMBL" id="WPU95545.1"/>
    </source>
</evidence>
<organism evidence="6 7">
    <name type="scientific">Mucilaginibacter sabulilitoris</name>
    <dbReference type="NCBI Taxonomy" id="1173583"/>
    <lineage>
        <taxon>Bacteria</taxon>
        <taxon>Pseudomonadati</taxon>
        <taxon>Bacteroidota</taxon>
        <taxon>Sphingobacteriia</taxon>
        <taxon>Sphingobacteriales</taxon>
        <taxon>Sphingobacteriaceae</taxon>
        <taxon>Mucilaginibacter</taxon>
    </lineage>
</organism>
<keyword evidence="5" id="KW-0732">Signal</keyword>
<reference evidence="6 7" key="1">
    <citation type="submission" date="2023-11" db="EMBL/GenBank/DDBJ databases">
        <title>Analysis of the Genomes of Mucilaginibacter gossypii cycad 4 and M. sabulilitoris SNA2: microbes with the potential for plant growth promotion.</title>
        <authorList>
            <person name="Hirsch A.M."/>
            <person name="Humm E."/>
            <person name="Rubbi M."/>
            <person name="Del Vecchio G."/>
            <person name="Ha S.M."/>
            <person name="Pellegrini M."/>
            <person name="Gunsalus R.P."/>
        </authorList>
    </citation>
    <scope>NUCLEOTIDE SEQUENCE [LARGE SCALE GENOMIC DNA]</scope>
    <source>
        <strain evidence="6 7">SNA2</strain>
    </source>
</reference>
<protein>
    <submittedName>
        <fullName evidence="6">Glycoside hydrolase family 43 protein</fullName>
    </submittedName>
</protein>
<evidence type="ECO:0000256" key="4">
    <source>
        <dbReference type="RuleBase" id="RU361187"/>
    </source>
</evidence>
<evidence type="ECO:0000313" key="7">
    <source>
        <dbReference type="Proteomes" id="UP001324380"/>
    </source>
</evidence>
<gene>
    <name evidence="6" type="ORF">SNE25_08420</name>
</gene>
<keyword evidence="2 4" id="KW-0378">Hydrolase</keyword>
<keyword evidence="3 4" id="KW-0326">Glycosidase</keyword>
<feature type="chain" id="PRO_5046842154" evidence="5">
    <location>
        <begin position="25"/>
        <end position="367"/>
    </location>
</feature>
<evidence type="ECO:0000256" key="5">
    <source>
        <dbReference type="SAM" id="SignalP"/>
    </source>
</evidence>
<dbReference type="CDD" id="cd18825">
    <property type="entry name" value="GH43_CtGH43-like"/>
    <property type="match status" value="1"/>
</dbReference>
<evidence type="ECO:0000256" key="2">
    <source>
        <dbReference type="ARBA" id="ARBA00022801"/>
    </source>
</evidence>
<proteinExistence type="inferred from homology"/>
<sequence>MMNNLSIIVIIVSAHLLTLTTVQAQSASAFQPGKEWPDNHGIHINAHGGGVLWHNGNYYWFGEHKVAGEKGNRAYVGVHCYTSKDLHHWVDSGIVLAVDGAQNSPIAPGAIIERPKVIYNKKNKQFIMWFHLELKDQGYKAALCGVATSKKITGPYVFHHAERPDKGTLPISYKPDTNKGDSILLRDKEKGQMSRDMNLFVDEDNSAYLIYTSEENRTVHISQLSDDYLSTRGRFARVFPDRFMEAAAIFKANGKYFFVASGCTGWAPNAARSAVATHIFGPWQELGNPCEGPDSALTFHGQSTFVLPVMGTKNTFIFMADKWNPKNAIDGRYLWLPVVFKANKFKVMWSESWELEDQAKQKSINNE</sequence>